<evidence type="ECO:0000313" key="1">
    <source>
        <dbReference type="EMBL" id="MPM55434.1"/>
    </source>
</evidence>
<dbReference type="GO" id="GO:0016787">
    <property type="term" value="F:hydrolase activity"/>
    <property type="evidence" value="ECO:0007669"/>
    <property type="project" value="UniProtKB-KW"/>
</dbReference>
<reference evidence="1" key="1">
    <citation type="submission" date="2019-08" db="EMBL/GenBank/DDBJ databases">
        <authorList>
            <person name="Kucharzyk K."/>
            <person name="Murdoch R.W."/>
            <person name="Higgins S."/>
            <person name="Loffler F."/>
        </authorList>
    </citation>
    <scope>NUCLEOTIDE SEQUENCE</scope>
</reference>
<dbReference type="EMBL" id="VSSQ01015271">
    <property type="protein sequence ID" value="MPM55434.1"/>
    <property type="molecule type" value="Genomic_DNA"/>
</dbReference>
<proteinExistence type="predicted"/>
<name>A0A645B120_9ZZZZ</name>
<dbReference type="Gene3D" id="3.40.50.300">
    <property type="entry name" value="P-loop containing nucleotide triphosphate hydrolases"/>
    <property type="match status" value="1"/>
</dbReference>
<protein>
    <submittedName>
        <fullName evidence="1">RNA polymerase-associated protein RapA</fullName>
        <ecNumber evidence="1">3.6.4.-</ecNumber>
    </submittedName>
</protein>
<accession>A0A645B120</accession>
<comment type="caution">
    <text evidence="1">The sequence shown here is derived from an EMBL/GenBank/DDBJ whole genome shotgun (WGS) entry which is preliminary data.</text>
</comment>
<keyword evidence="1" id="KW-0378">Hydrolase</keyword>
<organism evidence="1">
    <name type="scientific">bioreactor metagenome</name>
    <dbReference type="NCBI Taxonomy" id="1076179"/>
    <lineage>
        <taxon>unclassified sequences</taxon>
        <taxon>metagenomes</taxon>
        <taxon>ecological metagenomes</taxon>
    </lineage>
</organism>
<gene>
    <name evidence="1" type="primary">rapA_22</name>
    <name evidence="1" type="ORF">SDC9_102231</name>
</gene>
<dbReference type="EC" id="3.6.4.-" evidence="1"/>
<dbReference type="InterPro" id="IPR027417">
    <property type="entry name" value="P-loop_NTPase"/>
</dbReference>
<sequence length="425" mass="50135">MKIEQRIGRFDRYGQMSSKIHIYNFSIENTIESDIFLRLCNRIGVFQQYIGELEPILGREIKKLTAEIFNTKLTQEQQKERADKIALVIEKKKQELELFDKERTKFIGQDNYFTEQVSDIMKNEKFITSSEITNLISSFIDEKYPKSKLSLSSKEKIYKLKLDPEFQNFIMSYLNKRRHLSESSERFTDLVTREFFEITFDYKVANSNSLIEFITFRHPLVKSIIEKYKEEEEFKNACCITWKENSPEKGVAEENYLFFVYLLEISAFTKSLTFVPVVVDIHSHIVHKEYSEKLFHILKNSEDLSEYCEINSESIKACSVVSENYVISLARQKEMDLKDVNESLINDRLSSLQQTFEIKIQAINETISKLNSSQDKKTDRILRMKESQKFNLKRNFENKRIELEADKSVIVSHELISGGYLNVRR</sequence>
<dbReference type="AlphaFoldDB" id="A0A645B120"/>
<dbReference type="SUPFAM" id="SSF52540">
    <property type="entry name" value="P-loop containing nucleoside triphosphate hydrolases"/>
    <property type="match status" value="1"/>
</dbReference>